<dbReference type="RefSeq" id="XP_025394453.1">
    <property type="nucleotide sequence ID" value="XM_025544439.1"/>
</dbReference>
<dbReference type="GeneID" id="37066676"/>
<keyword evidence="1" id="KW-0732">Signal</keyword>
<evidence type="ECO:0000313" key="2">
    <source>
        <dbReference type="EMBL" id="PWY65242.1"/>
    </source>
</evidence>
<evidence type="ECO:0000313" key="3">
    <source>
        <dbReference type="Proteomes" id="UP000247233"/>
    </source>
</evidence>
<name>A0A317UXL2_9EURO</name>
<protein>
    <submittedName>
        <fullName evidence="2">Uncharacterized protein</fullName>
    </submittedName>
</protein>
<comment type="caution">
    <text evidence="2">The sequence shown here is derived from an EMBL/GenBank/DDBJ whole genome shotgun (WGS) entry which is preliminary data.</text>
</comment>
<sequence>MLDGFWAYLRSFCALTLSALLFPVTSSAGFDQSHAVTEFKETYRSQSSDISVTATMEMLRAKDYYFCLLGFPVCIYIYRPSQSDFNSETFSICSSAEDA</sequence>
<dbReference type="AlphaFoldDB" id="A0A317UXL2"/>
<feature type="signal peptide" evidence="1">
    <location>
        <begin position="1"/>
        <end position="27"/>
    </location>
</feature>
<dbReference type="Proteomes" id="UP000247233">
    <property type="component" value="Unassembled WGS sequence"/>
</dbReference>
<keyword evidence="3" id="KW-1185">Reference proteome</keyword>
<evidence type="ECO:0000256" key="1">
    <source>
        <dbReference type="SAM" id="SignalP"/>
    </source>
</evidence>
<reference evidence="2 3" key="1">
    <citation type="submission" date="2016-12" db="EMBL/GenBank/DDBJ databases">
        <title>The genomes of Aspergillus section Nigri reveals drivers in fungal speciation.</title>
        <authorList>
            <consortium name="DOE Joint Genome Institute"/>
            <person name="Vesth T.C."/>
            <person name="Nybo J."/>
            <person name="Theobald S."/>
            <person name="Brandl J."/>
            <person name="Frisvad J.C."/>
            <person name="Nielsen K.F."/>
            <person name="Lyhne E.K."/>
            <person name="Kogle M.E."/>
            <person name="Kuo A."/>
            <person name="Riley R."/>
            <person name="Clum A."/>
            <person name="Nolan M."/>
            <person name="Lipzen A."/>
            <person name="Salamov A."/>
            <person name="Henrissat B."/>
            <person name="Wiebenga A."/>
            <person name="De Vries R.P."/>
            <person name="Grigoriev I.V."/>
            <person name="Mortensen U.H."/>
            <person name="Andersen M.R."/>
            <person name="Baker S.E."/>
        </authorList>
    </citation>
    <scope>NUCLEOTIDE SEQUENCE [LARGE SCALE GENOMIC DNA]</scope>
    <source>
        <strain evidence="2 3">CBS 117.55</strain>
    </source>
</reference>
<accession>A0A317UXL2</accession>
<dbReference type="EMBL" id="MSFL01000053">
    <property type="protein sequence ID" value="PWY65242.1"/>
    <property type="molecule type" value="Genomic_DNA"/>
</dbReference>
<proteinExistence type="predicted"/>
<gene>
    <name evidence="2" type="ORF">BO70DRAFT_366820</name>
</gene>
<dbReference type="VEuPathDB" id="FungiDB:BO70DRAFT_366820"/>
<organism evidence="2 3">
    <name type="scientific">Aspergillus heteromorphus CBS 117.55</name>
    <dbReference type="NCBI Taxonomy" id="1448321"/>
    <lineage>
        <taxon>Eukaryota</taxon>
        <taxon>Fungi</taxon>
        <taxon>Dikarya</taxon>
        <taxon>Ascomycota</taxon>
        <taxon>Pezizomycotina</taxon>
        <taxon>Eurotiomycetes</taxon>
        <taxon>Eurotiomycetidae</taxon>
        <taxon>Eurotiales</taxon>
        <taxon>Aspergillaceae</taxon>
        <taxon>Aspergillus</taxon>
        <taxon>Aspergillus subgen. Circumdati</taxon>
    </lineage>
</organism>
<feature type="chain" id="PRO_5016418234" evidence="1">
    <location>
        <begin position="28"/>
        <end position="99"/>
    </location>
</feature>